<dbReference type="PATRIC" id="fig|29422.6.peg.3279"/>
<proteinExistence type="predicted"/>
<dbReference type="AlphaFoldDB" id="A0A0W0S0R3"/>
<sequence>MLSFLLSLLLFAATLIGLRVHRHWAIKNWRRALSLDKHSAIFQKLYGHIDGFTLSRIARMKSDAMKYIYGEIDFESFIALLSLCNPNAATIFYDLGSGTGKAVIACALVFDIQKSCGIEILPALHQCAQMQQKQLRQSAGYQEKAERITFILGDLLETDFRNASIVFINATAFFGEYWFAISRHMEQLKPGAIVISTSKALLSNRFIISKTTAVTMSWGIVNAYIQERQPDNAVH</sequence>
<keyword evidence="8" id="KW-1185">Reference proteome</keyword>
<evidence type="ECO:0000256" key="2">
    <source>
        <dbReference type="ARBA" id="ARBA00020987"/>
    </source>
</evidence>
<dbReference type="CDD" id="cd02440">
    <property type="entry name" value="AdoMet_MTases"/>
    <property type="match status" value="1"/>
</dbReference>
<dbReference type="SUPFAM" id="SSF53335">
    <property type="entry name" value="S-adenosyl-L-methionine-dependent methyltransferases"/>
    <property type="match status" value="1"/>
</dbReference>
<accession>A0A0W0S0R3</accession>
<gene>
    <name evidence="7" type="ORF">Lbru_3101</name>
</gene>
<keyword evidence="7" id="KW-0808">Transferase</keyword>
<dbReference type="Proteomes" id="UP000054742">
    <property type="component" value="Unassembled WGS sequence"/>
</dbReference>
<dbReference type="GO" id="GO:0051726">
    <property type="term" value="P:regulation of cell cycle"/>
    <property type="evidence" value="ECO:0007669"/>
    <property type="project" value="InterPro"/>
</dbReference>
<dbReference type="InterPro" id="IPR025789">
    <property type="entry name" value="DOT1_dom"/>
</dbReference>
<dbReference type="GO" id="GO:0032259">
    <property type="term" value="P:methylation"/>
    <property type="evidence" value="ECO:0007669"/>
    <property type="project" value="UniProtKB-KW"/>
</dbReference>
<evidence type="ECO:0000256" key="5">
    <source>
        <dbReference type="ARBA" id="ARBA00047770"/>
    </source>
</evidence>
<dbReference type="OrthoDB" id="5642812at2"/>
<evidence type="ECO:0000313" key="7">
    <source>
        <dbReference type="EMBL" id="KTC76994.1"/>
    </source>
</evidence>
<dbReference type="PANTHER" id="PTHR21451">
    <property type="entry name" value="HISTONE H3 METHYLTRANSFERASE"/>
    <property type="match status" value="1"/>
</dbReference>
<dbReference type="InterPro" id="IPR030445">
    <property type="entry name" value="H3-K79_meTrfase"/>
</dbReference>
<evidence type="ECO:0000313" key="8">
    <source>
        <dbReference type="Proteomes" id="UP000054742"/>
    </source>
</evidence>
<evidence type="ECO:0000256" key="4">
    <source>
        <dbReference type="ARBA" id="ARBA00029821"/>
    </source>
</evidence>
<dbReference type="PROSITE" id="PS51569">
    <property type="entry name" value="DOT1"/>
    <property type="match status" value="1"/>
</dbReference>
<dbReference type="RefSeq" id="WP_058443046.1">
    <property type="nucleotide sequence ID" value="NZ_CAAAHU010000014.1"/>
</dbReference>
<dbReference type="GO" id="GO:0140956">
    <property type="term" value="F:histone H3K79 trimethyltransferase activity"/>
    <property type="evidence" value="ECO:0007669"/>
    <property type="project" value="UniProtKB-EC"/>
</dbReference>
<keyword evidence="7" id="KW-0489">Methyltransferase</keyword>
<dbReference type="PANTHER" id="PTHR21451:SF19">
    <property type="entry name" value="ACTIVATED IN BLOCKED UNFOLDED PROTEIN RESPONSE"/>
    <property type="match status" value="1"/>
</dbReference>
<feature type="domain" description="DOT1" evidence="6">
    <location>
        <begin position="1"/>
        <end position="235"/>
    </location>
</feature>
<keyword evidence="3" id="KW-0156">Chromatin regulator</keyword>
<evidence type="ECO:0000259" key="6">
    <source>
        <dbReference type="PROSITE" id="PS51569"/>
    </source>
</evidence>
<organism evidence="7 8">
    <name type="scientific">Legionella brunensis</name>
    <dbReference type="NCBI Taxonomy" id="29422"/>
    <lineage>
        <taxon>Bacteria</taxon>
        <taxon>Pseudomonadati</taxon>
        <taxon>Pseudomonadota</taxon>
        <taxon>Gammaproteobacteria</taxon>
        <taxon>Legionellales</taxon>
        <taxon>Legionellaceae</taxon>
        <taxon>Legionella</taxon>
    </lineage>
</organism>
<protein>
    <recommendedName>
        <fullName evidence="2">Histone-lysine N-methyltransferase, H3 lysine-79 specific</fullName>
        <ecNumber evidence="1">2.1.1.360</ecNumber>
    </recommendedName>
    <alternativeName>
        <fullName evidence="4">Histone H3-K79 methyltransferase</fullName>
    </alternativeName>
</protein>
<dbReference type="EC" id="2.1.1.360" evidence="1"/>
<evidence type="ECO:0000256" key="1">
    <source>
        <dbReference type="ARBA" id="ARBA00012190"/>
    </source>
</evidence>
<dbReference type="Pfam" id="PF08123">
    <property type="entry name" value="DOT1"/>
    <property type="match status" value="1"/>
</dbReference>
<comment type="caution">
    <text evidence="7">The sequence shown here is derived from an EMBL/GenBank/DDBJ whole genome shotgun (WGS) entry which is preliminary data.</text>
</comment>
<dbReference type="Gene3D" id="3.40.50.150">
    <property type="entry name" value="Vaccinia Virus protein VP39"/>
    <property type="match status" value="1"/>
</dbReference>
<dbReference type="STRING" id="29422.Lbru_3101"/>
<reference evidence="7 8" key="1">
    <citation type="submission" date="2015-11" db="EMBL/GenBank/DDBJ databases">
        <title>Genomic analysis of 38 Legionella species identifies large and diverse effector repertoires.</title>
        <authorList>
            <person name="Burstein D."/>
            <person name="Amaro F."/>
            <person name="Zusman T."/>
            <person name="Lifshitz Z."/>
            <person name="Cohen O."/>
            <person name="Gilbert J.A."/>
            <person name="Pupko T."/>
            <person name="Shuman H.A."/>
            <person name="Segal G."/>
        </authorList>
    </citation>
    <scope>NUCLEOTIDE SEQUENCE [LARGE SCALE GENOMIC DNA]</scope>
    <source>
        <strain evidence="7 8">ATCC 43878</strain>
    </source>
</reference>
<dbReference type="InterPro" id="IPR029063">
    <property type="entry name" value="SAM-dependent_MTases_sf"/>
</dbReference>
<comment type="catalytic activity">
    <reaction evidence="5">
        <text>L-lysyl(79)-[histone H3] + 3 S-adenosyl-L-methionine = N(6),N(6),N(6)-trimethyl-L-lysyl(79)-[histone H3] + 3 S-adenosyl-L-homocysteine + 3 H(+)</text>
        <dbReference type="Rhea" id="RHEA:60328"/>
        <dbReference type="Rhea" id="RHEA-COMP:15549"/>
        <dbReference type="Rhea" id="RHEA-COMP:15552"/>
        <dbReference type="ChEBI" id="CHEBI:15378"/>
        <dbReference type="ChEBI" id="CHEBI:29969"/>
        <dbReference type="ChEBI" id="CHEBI:57856"/>
        <dbReference type="ChEBI" id="CHEBI:59789"/>
        <dbReference type="ChEBI" id="CHEBI:61961"/>
        <dbReference type="EC" id="2.1.1.360"/>
    </reaction>
</comment>
<dbReference type="EMBL" id="LNXV01000036">
    <property type="protein sequence ID" value="KTC76994.1"/>
    <property type="molecule type" value="Genomic_DNA"/>
</dbReference>
<evidence type="ECO:0000256" key="3">
    <source>
        <dbReference type="ARBA" id="ARBA00022853"/>
    </source>
</evidence>
<name>A0A0W0S0R3_9GAMM</name>